<feature type="domain" description="SIS" evidence="1">
    <location>
        <begin position="30"/>
        <end position="166"/>
    </location>
</feature>
<reference evidence="2" key="1">
    <citation type="submission" date="2020-05" db="EMBL/GenBank/DDBJ databases">
        <authorList>
            <person name="Chiriac C."/>
            <person name="Salcher M."/>
            <person name="Ghai R."/>
            <person name="Kavagutti S V."/>
        </authorList>
    </citation>
    <scope>NUCLEOTIDE SEQUENCE</scope>
</reference>
<organism evidence="2">
    <name type="scientific">freshwater metagenome</name>
    <dbReference type="NCBI Taxonomy" id="449393"/>
    <lineage>
        <taxon>unclassified sequences</taxon>
        <taxon>metagenomes</taxon>
        <taxon>ecological metagenomes</taxon>
    </lineage>
</organism>
<dbReference type="InterPro" id="IPR046348">
    <property type="entry name" value="SIS_dom_sf"/>
</dbReference>
<name>A0A6J6E577_9ZZZZ</name>
<evidence type="ECO:0000313" key="2">
    <source>
        <dbReference type="EMBL" id="CAB4570966.1"/>
    </source>
</evidence>
<dbReference type="AlphaFoldDB" id="A0A6J6E577"/>
<sequence>MAETNVSGFSADLAQIPNVIASASKEKIWKIPVIEKNQPIYFVGMGSSFYAAQDVARQLRSKGFLAFAEIASAITPQEFPANSLVVAISASGTSVEVIKFLENMPANIRTIGLTREANSKITKLVNEVLLLPIAPETGGVSIWSYRATLIGLFQLLEQLGIASSVKQSCEIASKQIQKLLDSKNQWIESFMNLTTSKDGIWLMAPAERSGSALQGALMFREGPRFSSDGCETGDWSHVDVYLTKSLDYKALMFTGSQWDNQAVEWLTNRNSSFGSIGTYAKGNTASINIESGDLLAQMLSELIVPEFMAEKLWQKQ</sequence>
<dbReference type="InterPro" id="IPR001347">
    <property type="entry name" value="SIS_dom"/>
</dbReference>
<evidence type="ECO:0000259" key="1">
    <source>
        <dbReference type="PROSITE" id="PS51464"/>
    </source>
</evidence>
<dbReference type="Gene3D" id="3.40.50.10490">
    <property type="entry name" value="Glucose-6-phosphate isomerase like protein, domain 1"/>
    <property type="match status" value="1"/>
</dbReference>
<dbReference type="PROSITE" id="PS51464">
    <property type="entry name" value="SIS"/>
    <property type="match status" value="1"/>
</dbReference>
<dbReference type="SUPFAM" id="SSF53697">
    <property type="entry name" value="SIS domain"/>
    <property type="match status" value="1"/>
</dbReference>
<dbReference type="EMBL" id="CAEZTU010000006">
    <property type="protein sequence ID" value="CAB4570966.1"/>
    <property type="molecule type" value="Genomic_DNA"/>
</dbReference>
<dbReference type="PANTHER" id="PTHR10937">
    <property type="entry name" value="GLUCOSAMINE--FRUCTOSE-6-PHOSPHATE AMINOTRANSFERASE, ISOMERIZING"/>
    <property type="match status" value="1"/>
</dbReference>
<dbReference type="GO" id="GO:1901135">
    <property type="term" value="P:carbohydrate derivative metabolic process"/>
    <property type="evidence" value="ECO:0007669"/>
    <property type="project" value="InterPro"/>
</dbReference>
<gene>
    <name evidence="2" type="ORF">UFOPK1740_00232</name>
</gene>
<proteinExistence type="predicted"/>
<dbReference type="Pfam" id="PF01380">
    <property type="entry name" value="SIS"/>
    <property type="match status" value="1"/>
</dbReference>
<dbReference type="GO" id="GO:0097367">
    <property type="term" value="F:carbohydrate derivative binding"/>
    <property type="evidence" value="ECO:0007669"/>
    <property type="project" value="InterPro"/>
</dbReference>
<protein>
    <submittedName>
        <fullName evidence="2">Unannotated protein</fullName>
    </submittedName>
</protein>
<accession>A0A6J6E577</accession>